<reference evidence="2" key="1">
    <citation type="submission" date="2021-06" db="EMBL/GenBank/DDBJ databases">
        <authorList>
            <person name="Kallberg Y."/>
            <person name="Tangrot J."/>
            <person name="Rosling A."/>
        </authorList>
    </citation>
    <scope>NUCLEOTIDE SEQUENCE</scope>
    <source>
        <strain evidence="2">MA453B</strain>
    </source>
</reference>
<organism evidence="2 3">
    <name type="scientific">Dentiscutata erythropus</name>
    <dbReference type="NCBI Taxonomy" id="1348616"/>
    <lineage>
        <taxon>Eukaryota</taxon>
        <taxon>Fungi</taxon>
        <taxon>Fungi incertae sedis</taxon>
        <taxon>Mucoromycota</taxon>
        <taxon>Glomeromycotina</taxon>
        <taxon>Glomeromycetes</taxon>
        <taxon>Diversisporales</taxon>
        <taxon>Gigasporaceae</taxon>
        <taxon>Dentiscutata</taxon>
    </lineage>
</organism>
<evidence type="ECO:0000313" key="2">
    <source>
        <dbReference type="EMBL" id="CAG8800590.1"/>
    </source>
</evidence>
<dbReference type="AlphaFoldDB" id="A0A9N9JWE7"/>
<keyword evidence="1" id="KW-0175">Coiled coil</keyword>
<comment type="caution">
    <text evidence="2">The sequence shown here is derived from an EMBL/GenBank/DDBJ whole genome shotgun (WGS) entry which is preliminary data.</text>
</comment>
<dbReference type="PANTHER" id="PTHR33266:SF1">
    <property type="entry name" value="F-BOX DOMAIN-CONTAINING PROTEIN"/>
    <property type="match status" value="1"/>
</dbReference>
<evidence type="ECO:0000313" key="3">
    <source>
        <dbReference type="Proteomes" id="UP000789405"/>
    </source>
</evidence>
<keyword evidence="3" id="KW-1185">Reference proteome</keyword>
<dbReference type="EMBL" id="CAJVPY010035000">
    <property type="protein sequence ID" value="CAG8800590.1"/>
    <property type="molecule type" value="Genomic_DNA"/>
</dbReference>
<accession>A0A9N9JWE7</accession>
<feature type="non-terminal residue" evidence="2">
    <location>
        <position position="601"/>
    </location>
</feature>
<dbReference type="OrthoDB" id="5577658at2759"/>
<name>A0A9N9JWE7_9GLOM</name>
<dbReference type="PANTHER" id="PTHR33266">
    <property type="entry name" value="CHROMOSOME 15, WHOLE GENOME SHOTGUN SEQUENCE"/>
    <property type="match status" value="1"/>
</dbReference>
<dbReference type="Proteomes" id="UP000789405">
    <property type="component" value="Unassembled WGS sequence"/>
</dbReference>
<protein>
    <submittedName>
        <fullName evidence="2">4592_t:CDS:1</fullName>
    </submittedName>
</protein>
<gene>
    <name evidence="2" type="ORF">DERYTH_LOCUS23289</name>
</gene>
<sequence>MVTFEFIKQNLEKAEREYEGAKEVLNKFTEGWEGQRLKELLLGDIDRHREEFNYLTKKEEGLKGKMDSWEYELKEWNKKSREFNEEKEEEKFGDNKKQTSMREDYTILKKAFKKELSKPGEDYVDAFLNHLDGCAKVWRPNKFYSPYTSLVQASGTGKSRLLRELATEKDVLVIYICLRKSGWHGYPNRSTIADYLTKEAHDETYYMGFLSALFRVCKEFLEQLKIQYSGKICGHMFDILISDSNDTELFGLQQSFWGTVMGKMESKDNLKVGKIEDEYIKLIPILDKMKNSSSLKMLLAFDEAGTLIDHNNSDGKDNFYHMRKALQHIPHESKVTGHHFLALFTDTLSRVSNFSPAKYNDPSYRVFLQGQQLYKPFYHLDTFDCQMPQPENTKITITSAIQQMRNMGRPLWANVEEVYVVEFAIAKLLCDHDEAAKIHENKDIEPIKLTIEQSLAILGARVYLEISRVSQQASKLVSHHMRILRHVDDKRESLITTYPSEPILAEAASHVMSHPRILKQILDGVIYSVKNHIIVNAGEQGELVGRILCLMAFDKVIQSKSGLHYIWNKHSQSITVEEFLNAFIGEGNYEKINSVLNETFN</sequence>
<proteinExistence type="predicted"/>
<feature type="coiled-coil region" evidence="1">
    <location>
        <begin position="4"/>
        <end position="31"/>
    </location>
</feature>
<evidence type="ECO:0000256" key="1">
    <source>
        <dbReference type="SAM" id="Coils"/>
    </source>
</evidence>